<protein>
    <submittedName>
        <fullName evidence="2">Glyoxalase</fullName>
    </submittedName>
</protein>
<evidence type="ECO:0000313" key="2">
    <source>
        <dbReference type="EMBL" id="PMC64870.1"/>
    </source>
</evidence>
<reference evidence="2 3" key="1">
    <citation type="submission" date="2017-09" db="EMBL/GenBank/DDBJ databases">
        <title>Bacterial strain isolated from the female urinary microbiota.</title>
        <authorList>
            <person name="Thomas-White K."/>
            <person name="Kumar N."/>
            <person name="Forster S."/>
            <person name="Putonti C."/>
            <person name="Lawley T."/>
            <person name="Wolfe A.J."/>
        </authorList>
    </citation>
    <scope>NUCLEOTIDE SEQUENCE [LARGE SCALE GENOMIC DNA]</scope>
    <source>
        <strain evidence="2 3">UMB0792</strain>
    </source>
</reference>
<evidence type="ECO:0000259" key="1">
    <source>
        <dbReference type="PROSITE" id="PS51819"/>
    </source>
</evidence>
<keyword evidence="3" id="KW-1185">Reference proteome</keyword>
<name>A0A2N6T6D0_9CORY</name>
<sequence>MPAFEAQPGMPYWIELATTEARKSSYFYSRILGWEMGDAGDDDGSASDYRVARLQGMPVAGMVEQDSMPDTWMTYFYTTDIAQDSQRVAELGGRVLSEPMEVSLGTMALCADVAGGWFGLFQPAGEEAFVAAGEPGTPVWYEYASTSNVRAVADFYGELFSWDIVENEGYLLIMQDGAAFAGMWDASGQIPADVPSFWSSYVGVANIAETRMKVQEFGGEILRGPENSPFGLLLTVADPNGAVVTLCEVDEPVDEDTLDEAESILHL</sequence>
<dbReference type="RefSeq" id="WP_102723677.1">
    <property type="nucleotide sequence ID" value="NZ_PNHG01000004.1"/>
</dbReference>
<dbReference type="CDD" id="cd07247">
    <property type="entry name" value="SgaA_N_like"/>
    <property type="match status" value="1"/>
</dbReference>
<dbReference type="PROSITE" id="PS51819">
    <property type="entry name" value="VOC"/>
    <property type="match status" value="1"/>
</dbReference>
<dbReference type="InterPro" id="IPR041581">
    <property type="entry name" value="Glyoxalase_6"/>
</dbReference>
<feature type="domain" description="VOC" evidence="1">
    <location>
        <begin position="10"/>
        <end position="123"/>
    </location>
</feature>
<dbReference type="Pfam" id="PF18029">
    <property type="entry name" value="Glyoxalase_6"/>
    <property type="match status" value="1"/>
</dbReference>
<proteinExistence type="predicted"/>
<dbReference type="SUPFAM" id="SSF54593">
    <property type="entry name" value="Glyoxalase/Bleomycin resistance protein/Dihydroxybiphenyl dioxygenase"/>
    <property type="match status" value="2"/>
</dbReference>
<dbReference type="Proteomes" id="UP000235836">
    <property type="component" value="Unassembled WGS sequence"/>
</dbReference>
<dbReference type="InterPro" id="IPR052164">
    <property type="entry name" value="Anthracycline_SecMetBiosynth"/>
</dbReference>
<dbReference type="InterPro" id="IPR004360">
    <property type="entry name" value="Glyas_Fos-R_dOase_dom"/>
</dbReference>
<dbReference type="Gene3D" id="3.10.180.10">
    <property type="entry name" value="2,3-Dihydroxybiphenyl 1,2-Dioxygenase, domain 1"/>
    <property type="match status" value="2"/>
</dbReference>
<comment type="caution">
    <text evidence="2">The sequence shown here is derived from an EMBL/GenBank/DDBJ whole genome shotgun (WGS) entry which is preliminary data.</text>
</comment>
<organism evidence="2 3">
    <name type="scientific">Corynebacterium tuscaniense</name>
    <dbReference type="NCBI Taxonomy" id="302449"/>
    <lineage>
        <taxon>Bacteria</taxon>
        <taxon>Bacillati</taxon>
        <taxon>Actinomycetota</taxon>
        <taxon>Actinomycetes</taxon>
        <taxon>Mycobacteriales</taxon>
        <taxon>Corynebacteriaceae</taxon>
        <taxon>Corynebacterium</taxon>
    </lineage>
</organism>
<dbReference type="InterPro" id="IPR037523">
    <property type="entry name" value="VOC_core"/>
</dbReference>
<dbReference type="PANTHER" id="PTHR33993">
    <property type="entry name" value="GLYOXALASE-RELATED"/>
    <property type="match status" value="1"/>
</dbReference>
<dbReference type="PANTHER" id="PTHR33993:SF14">
    <property type="entry name" value="GB|AAF24581.1"/>
    <property type="match status" value="1"/>
</dbReference>
<gene>
    <name evidence="2" type="ORF">CJ203_04265</name>
</gene>
<dbReference type="EMBL" id="PNHG01000004">
    <property type="protein sequence ID" value="PMC64870.1"/>
    <property type="molecule type" value="Genomic_DNA"/>
</dbReference>
<dbReference type="AlphaFoldDB" id="A0A2N6T6D0"/>
<dbReference type="Pfam" id="PF00903">
    <property type="entry name" value="Glyoxalase"/>
    <property type="match status" value="1"/>
</dbReference>
<dbReference type="InterPro" id="IPR029068">
    <property type="entry name" value="Glyas_Bleomycin-R_OHBP_Dase"/>
</dbReference>
<evidence type="ECO:0000313" key="3">
    <source>
        <dbReference type="Proteomes" id="UP000235836"/>
    </source>
</evidence>
<accession>A0A2N6T6D0</accession>